<evidence type="ECO:0000256" key="2">
    <source>
        <dbReference type="SAM" id="Phobius"/>
    </source>
</evidence>
<gene>
    <name evidence="3" type="ORF">BO99DRAFT_387699</name>
</gene>
<dbReference type="STRING" id="1450538.A0A2V5H251"/>
<keyword evidence="2" id="KW-1133">Transmembrane helix</keyword>
<organism evidence="3 4">
    <name type="scientific">Aspergillus violaceofuscus (strain CBS 115571)</name>
    <dbReference type="NCBI Taxonomy" id="1450538"/>
    <lineage>
        <taxon>Eukaryota</taxon>
        <taxon>Fungi</taxon>
        <taxon>Dikarya</taxon>
        <taxon>Ascomycota</taxon>
        <taxon>Pezizomycotina</taxon>
        <taxon>Eurotiomycetes</taxon>
        <taxon>Eurotiomycetidae</taxon>
        <taxon>Eurotiales</taxon>
        <taxon>Aspergillaceae</taxon>
        <taxon>Aspergillus</taxon>
    </lineage>
</organism>
<evidence type="ECO:0000313" key="3">
    <source>
        <dbReference type="EMBL" id="PYI18029.1"/>
    </source>
</evidence>
<name>A0A2V5H251_ASPV1</name>
<evidence type="ECO:0000313" key="4">
    <source>
        <dbReference type="Proteomes" id="UP000249829"/>
    </source>
</evidence>
<evidence type="ECO:0000256" key="1">
    <source>
        <dbReference type="SAM" id="Coils"/>
    </source>
</evidence>
<proteinExistence type="predicted"/>
<dbReference type="EMBL" id="KZ825149">
    <property type="protein sequence ID" value="PYI18029.1"/>
    <property type="molecule type" value="Genomic_DNA"/>
</dbReference>
<dbReference type="Proteomes" id="UP000249829">
    <property type="component" value="Unassembled WGS sequence"/>
</dbReference>
<feature type="transmembrane region" description="Helical" evidence="2">
    <location>
        <begin position="232"/>
        <end position="253"/>
    </location>
</feature>
<keyword evidence="2" id="KW-0472">Membrane</keyword>
<keyword evidence="4" id="KW-1185">Reference proteome</keyword>
<keyword evidence="2" id="KW-0812">Transmembrane</keyword>
<feature type="coiled-coil region" evidence="1">
    <location>
        <begin position="549"/>
        <end position="667"/>
    </location>
</feature>
<reference evidence="3 4" key="1">
    <citation type="submission" date="2018-02" db="EMBL/GenBank/DDBJ databases">
        <title>The genomes of Aspergillus section Nigri reveals drivers in fungal speciation.</title>
        <authorList>
            <consortium name="DOE Joint Genome Institute"/>
            <person name="Vesth T.C."/>
            <person name="Nybo J."/>
            <person name="Theobald S."/>
            <person name="Brandl J."/>
            <person name="Frisvad J.C."/>
            <person name="Nielsen K.F."/>
            <person name="Lyhne E.K."/>
            <person name="Kogle M.E."/>
            <person name="Kuo A."/>
            <person name="Riley R."/>
            <person name="Clum A."/>
            <person name="Nolan M."/>
            <person name="Lipzen A."/>
            <person name="Salamov A."/>
            <person name="Henrissat B."/>
            <person name="Wiebenga A."/>
            <person name="De vries R.P."/>
            <person name="Grigoriev I.V."/>
            <person name="Mortensen U.H."/>
            <person name="Andersen M.R."/>
            <person name="Baker S.E."/>
        </authorList>
    </citation>
    <scope>NUCLEOTIDE SEQUENCE [LARGE SCALE GENOMIC DNA]</scope>
    <source>
        <strain evidence="3 4">CBS 115571</strain>
    </source>
</reference>
<keyword evidence="1" id="KW-0175">Coiled coil</keyword>
<dbReference type="AlphaFoldDB" id="A0A2V5H251"/>
<sequence>MSNAAEQLFFYGQVTDPEHASSLDVLTYLDLTNGGTLLFQAIILTTFITILLPDLAPLTLTGAQRFIISPIRSLLHSIHWVLQQLSTQESRQSFYRLCYENIQDAILKSTLLQLTLVGVLWFFPSNRPLSGICRLWALALLSKWMYISALIPGNHYLTGMTAGFSPIGRGQYEDCLAAIARSGLPDRWGREQWLASYRCSGVETGLELYETFKDCAQWLVPPVDSEVRHLRLLALMAVLIPALVIGLSLFYTLCNKVAALRRGAVPAVVDGEPQPTECETYLWNLSKSLESANEQLQQCMATKEAEFQAEKQRLEETVRHQTDLTSRRVESALRQAKNAHAGIIDELRKKVVQLENNLTMARAEAQFVVVDEVDAAREQFLKDRIVQLEKQLAGVKKKSNARNKKELQTVKDELQTRTDELTVLTDKLSEAETRVSAAEERGRRSETQRQELLMKNQELLTQNQQISAEYEAFRVTHEANLQHSQSLETLQQERDAALAQNQQIIAEYEAFRLEFDLDEAHRQLAEAQFSQVNARQSMQEGDVAGNMSLAEARAQAEQARTQAFMKEKELAEVTEENRTLQIQVGLAMRDAQRGQERADTAERVNKVLEVRLAQWEEKARDEQTILKRPTANVGSVTTALQQCQVKVSEQQTTINELKEKLEKAKVASPAGKVEEKLRADFSMIKSMYDREKRARTEDQIRWSKENRELEEELRKLRISISNAKTPRPRRRVAGLASDLCDVD</sequence>
<accession>A0A2V5H251</accession>
<feature type="coiled-coil region" evidence="1">
    <location>
        <begin position="286"/>
        <end position="313"/>
    </location>
</feature>
<dbReference type="OMA" id="WDKRTRE"/>
<feature type="coiled-coil region" evidence="1">
    <location>
        <begin position="337"/>
        <end position="507"/>
    </location>
</feature>
<protein>
    <submittedName>
        <fullName evidence="3">Uncharacterized protein</fullName>
    </submittedName>
</protein>
<feature type="transmembrane region" description="Helical" evidence="2">
    <location>
        <begin position="37"/>
        <end position="56"/>
    </location>
</feature>